<keyword evidence="4" id="KW-1185">Reference proteome</keyword>
<dbReference type="Pfam" id="PF00171">
    <property type="entry name" value="Aldedh"/>
    <property type="match status" value="1"/>
</dbReference>
<proteinExistence type="inferred from homology"/>
<feature type="domain" description="Aldehyde dehydrogenase" evidence="2">
    <location>
        <begin position="1"/>
        <end position="74"/>
    </location>
</feature>
<comment type="caution">
    <text evidence="3">The sequence shown here is derived from an EMBL/GenBank/DDBJ whole genome shotgun (WGS) entry which is preliminary data.</text>
</comment>
<dbReference type="EMBL" id="JABCKV010000090">
    <property type="protein sequence ID" value="KAG5643913.1"/>
    <property type="molecule type" value="Genomic_DNA"/>
</dbReference>
<gene>
    <name evidence="3" type="ORF">DXG03_009485</name>
</gene>
<dbReference type="Proteomes" id="UP000775547">
    <property type="component" value="Unassembled WGS sequence"/>
</dbReference>
<reference evidence="3" key="2">
    <citation type="submission" date="2021-10" db="EMBL/GenBank/DDBJ databases">
        <title>Phylogenomics reveals ancestral predisposition of the termite-cultivated fungus Termitomyces towards a domesticated lifestyle.</title>
        <authorList>
            <person name="Auxier B."/>
            <person name="Grum-Grzhimaylo A."/>
            <person name="Cardenas M.E."/>
            <person name="Lodge J.D."/>
            <person name="Laessoe T."/>
            <person name="Pedersen O."/>
            <person name="Smith M.E."/>
            <person name="Kuyper T.W."/>
            <person name="Franco-Molano E.A."/>
            <person name="Baroni T.J."/>
            <person name="Aanen D.K."/>
        </authorList>
    </citation>
    <scope>NUCLEOTIDE SEQUENCE</scope>
    <source>
        <strain evidence="3">AP01</strain>
        <tissue evidence="3">Mycelium</tissue>
    </source>
</reference>
<protein>
    <recommendedName>
        <fullName evidence="2">Aldehyde dehydrogenase domain-containing protein</fullName>
    </recommendedName>
</protein>
<dbReference type="InterPro" id="IPR016163">
    <property type="entry name" value="Ald_DH_C"/>
</dbReference>
<dbReference type="Gene3D" id="3.40.605.10">
    <property type="entry name" value="Aldehyde Dehydrogenase, Chain A, domain 1"/>
    <property type="match status" value="1"/>
</dbReference>
<evidence type="ECO:0000313" key="3">
    <source>
        <dbReference type="EMBL" id="KAG5643913.1"/>
    </source>
</evidence>
<dbReference type="InterPro" id="IPR015590">
    <property type="entry name" value="Aldehyde_DH_dom"/>
</dbReference>
<name>A0A9P7G5G3_9AGAR</name>
<reference evidence="3" key="1">
    <citation type="submission" date="2020-07" db="EMBL/GenBank/DDBJ databases">
        <authorList>
            <person name="Nieuwenhuis M."/>
            <person name="Van De Peppel L.J.J."/>
        </authorList>
    </citation>
    <scope>NUCLEOTIDE SEQUENCE</scope>
    <source>
        <strain evidence="3">AP01</strain>
        <tissue evidence="3">Mycelium</tissue>
    </source>
</reference>
<evidence type="ECO:0000256" key="1">
    <source>
        <dbReference type="ARBA" id="ARBA00009986"/>
    </source>
</evidence>
<sequence>MKVASDAAALALMNDSPYGLTASIWTDAQHHPASEQAFHQLEEKLEAGTVFLNRCDYLDPALAWTGVKDSGRGIGLSRFGESRLAVGVSGKMD</sequence>
<dbReference type="InterPro" id="IPR016161">
    <property type="entry name" value="Ald_DH/histidinol_DH"/>
</dbReference>
<evidence type="ECO:0000313" key="4">
    <source>
        <dbReference type="Proteomes" id="UP000775547"/>
    </source>
</evidence>
<dbReference type="Gene3D" id="3.40.309.10">
    <property type="entry name" value="Aldehyde Dehydrogenase, Chain A, domain 2"/>
    <property type="match status" value="1"/>
</dbReference>
<dbReference type="PANTHER" id="PTHR11699">
    <property type="entry name" value="ALDEHYDE DEHYDROGENASE-RELATED"/>
    <property type="match status" value="1"/>
</dbReference>
<accession>A0A9P7G5G3</accession>
<dbReference type="AlphaFoldDB" id="A0A9P7G5G3"/>
<dbReference type="InterPro" id="IPR016162">
    <property type="entry name" value="Ald_DH_N"/>
</dbReference>
<dbReference type="OrthoDB" id="310895at2759"/>
<evidence type="ECO:0000259" key="2">
    <source>
        <dbReference type="Pfam" id="PF00171"/>
    </source>
</evidence>
<organism evidence="3 4">
    <name type="scientific">Asterophora parasitica</name>
    <dbReference type="NCBI Taxonomy" id="117018"/>
    <lineage>
        <taxon>Eukaryota</taxon>
        <taxon>Fungi</taxon>
        <taxon>Dikarya</taxon>
        <taxon>Basidiomycota</taxon>
        <taxon>Agaricomycotina</taxon>
        <taxon>Agaricomycetes</taxon>
        <taxon>Agaricomycetidae</taxon>
        <taxon>Agaricales</taxon>
        <taxon>Tricholomatineae</taxon>
        <taxon>Lyophyllaceae</taxon>
        <taxon>Asterophora</taxon>
    </lineage>
</organism>
<comment type="similarity">
    <text evidence="1">Belongs to the aldehyde dehydrogenase family.</text>
</comment>
<dbReference type="SUPFAM" id="SSF53720">
    <property type="entry name" value="ALDH-like"/>
    <property type="match status" value="1"/>
</dbReference>
<dbReference type="GO" id="GO:0016620">
    <property type="term" value="F:oxidoreductase activity, acting on the aldehyde or oxo group of donors, NAD or NADP as acceptor"/>
    <property type="evidence" value="ECO:0007669"/>
    <property type="project" value="InterPro"/>
</dbReference>